<dbReference type="AlphaFoldDB" id="A0A241XRF9"/>
<evidence type="ECO:0000313" key="1">
    <source>
        <dbReference type="EMBL" id="OTI63004.1"/>
    </source>
</evidence>
<organism evidence="1 2">
    <name type="scientific">Pseudomonas aeruginosa</name>
    <dbReference type="NCBI Taxonomy" id="287"/>
    <lineage>
        <taxon>Bacteria</taxon>
        <taxon>Pseudomonadati</taxon>
        <taxon>Pseudomonadota</taxon>
        <taxon>Gammaproteobacteria</taxon>
        <taxon>Pseudomonadales</taxon>
        <taxon>Pseudomonadaceae</taxon>
        <taxon>Pseudomonas</taxon>
    </lineage>
</organism>
<sequence>MGHEERVSYSLQIADNNSAVWIHCSDGSTVGRFGRMGVDLHNTITEMMEGSPQCRLCTHGMPSLADWELFREKVREWWGVDVPEDAFDPALLRGGSKTKA</sequence>
<gene>
    <name evidence="1" type="ORF">CAZ10_09150</name>
</gene>
<name>A0A241XRF9_PSEAI</name>
<dbReference type="Proteomes" id="UP000194857">
    <property type="component" value="Unassembled WGS sequence"/>
</dbReference>
<accession>A0A241XRF9</accession>
<reference evidence="2" key="1">
    <citation type="submission" date="2017-05" db="EMBL/GenBank/DDBJ databases">
        <authorList>
            <person name="Giani T."/>
            <person name="Arena F."/>
            <person name="Pollini S."/>
            <person name="Di Pilato V."/>
            <person name="D'Andrea M.M."/>
            <person name="Henrici De Angelis L."/>
            <person name="Bassetti M."/>
            <person name="Rossolini G.M."/>
        </authorList>
    </citation>
    <scope>NUCLEOTIDE SEQUENCE [LARGE SCALE GENOMIC DNA]</scope>
    <source>
        <strain evidence="2">S567_C10_BS</strain>
    </source>
</reference>
<proteinExistence type="predicted"/>
<evidence type="ECO:0000313" key="2">
    <source>
        <dbReference type="Proteomes" id="UP000194857"/>
    </source>
</evidence>
<dbReference type="EMBL" id="NFFZ01000004">
    <property type="protein sequence ID" value="OTI63004.1"/>
    <property type="molecule type" value="Genomic_DNA"/>
</dbReference>
<comment type="caution">
    <text evidence="1">The sequence shown here is derived from an EMBL/GenBank/DDBJ whole genome shotgun (WGS) entry which is preliminary data.</text>
</comment>
<protein>
    <submittedName>
        <fullName evidence="1">Uncharacterized protein</fullName>
    </submittedName>
</protein>